<keyword evidence="2" id="KW-1185">Reference proteome</keyword>
<dbReference type="RefSeq" id="WP_183189662.1">
    <property type="nucleotide sequence ID" value="NZ_JACICD010000003.1"/>
</dbReference>
<evidence type="ECO:0000313" key="1">
    <source>
        <dbReference type="EMBL" id="MBB3771515.1"/>
    </source>
</evidence>
<accession>A0A839Z9W2</accession>
<sequence>MDWLADLIDRFVTAPDDLLLARRRLDAIRLGGTAGASAYLEACRLLGEAASDSAGLIAALDDVEDPSTLDSVGLLVIACFASVKQDYAARPDAQRARAALAARADPVIEAAGTKYGYVLQDWLTALAGQAALQLSEIATTRAPLVRVETGVSLPATVLAWRLYGDPARDAELVTRNRTGTAMVMPVVLEAIAP</sequence>
<proteinExistence type="predicted"/>
<reference evidence="1 2" key="1">
    <citation type="submission" date="2020-08" db="EMBL/GenBank/DDBJ databases">
        <title>Genomic Encyclopedia of Type Strains, Phase IV (KMG-IV): sequencing the most valuable type-strain genomes for metagenomic binning, comparative biology and taxonomic classification.</title>
        <authorList>
            <person name="Goeker M."/>
        </authorList>
    </citation>
    <scope>NUCLEOTIDE SEQUENCE [LARGE SCALE GENOMIC DNA]</scope>
    <source>
        <strain evidence="1 2">DSM 5895</strain>
    </source>
</reference>
<organism evidence="1 2">
    <name type="scientific">Ancylobacter tetraedralis</name>
    <dbReference type="NCBI Taxonomy" id="217068"/>
    <lineage>
        <taxon>Bacteria</taxon>
        <taxon>Pseudomonadati</taxon>
        <taxon>Pseudomonadota</taxon>
        <taxon>Alphaproteobacteria</taxon>
        <taxon>Hyphomicrobiales</taxon>
        <taxon>Xanthobacteraceae</taxon>
        <taxon>Ancylobacter</taxon>
    </lineage>
</organism>
<name>A0A839Z9W2_9HYPH</name>
<gene>
    <name evidence="1" type="ORF">FHS55_002114</name>
</gene>
<dbReference type="EMBL" id="JACICD010000003">
    <property type="protein sequence ID" value="MBB3771515.1"/>
    <property type="molecule type" value="Genomic_DNA"/>
</dbReference>
<comment type="caution">
    <text evidence="1">The sequence shown here is derived from an EMBL/GenBank/DDBJ whole genome shotgun (WGS) entry which is preliminary data.</text>
</comment>
<dbReference type="AlphaFoldDB" id="A0A839Z9W2"/>
<dbReference type="Proteomes" id="UP000533469">
    <property type="component" value="Unassembled WGS sequence"/>
</dbReference>
<protein>
    <submittedName>
        <fullName evidence="1">Prophage DNA circulation protein</fullName>
    </submittedName>
</protein>
<evidence type="ECO:0000313" key="2">
    <source>
        <dbReference type="Proteomes" id="UP000533469"/>
    </source>
</evidence>